<comment type="caution">
    <text evidence="1">The sequence shown here is derived from an EMBL/GenBank/DDBJ whole genome shotgun (WGS) entry which is preliminary data.</text>
</comment>
<evidence type="ECO:0000313" key="2">
    <source>
        <dbReference type="Proteomes" id="UP000593567"/>
    </source>
</evidence>
<dbReference type="Proteomes" id="UP000593567">
    <property type="component" value="Unassembled WGS sequence"/>
</dbReference>
<proteinExistence type="predicted"/>
<dbReference type="AlphaFoldDB" id="A0A7J7JI54"/>
<reference evidence="1" key="1">
    <citation type="submission" date="2020-06" db="EMBL/GenBank/DDBJ databases">
        <title>Draft genome of Bugula neritina, a colonial animal packing powerful symbionts and potential medicines.</title>
        <authorList>
            <person name="Rayko M."/>
        </authorList>
    </citation>
    <scope>NUCLEOTIDE SEQUENCE [LARGE SCALE GENOMIC DNA]</scope>
    <source>
        <strain evidence="1">Kwan_BN1</strain>
    </source>
</reference>
<keyword evidence="2" id="KW-1185">Reference proteome</keyword>
<dbReference type="EMBL" id="VXIV02002376">
    <property type="protein sequence ID" value="KAF6026009.1"/>
    <property type="molecule type" value="Genomic_DNA"/>
</dbReference>
<accession>A0A7J7JI54</accession>
<protein>
    <submittedName>
        <fullName evidence="1">Uncharacterized protein</fullName>
    </submittedName>
</protein>
<evidence type="ECO:0000313" key="1">
    <source>
        <dbReference type="EMBL" id="KAF6026009.1"/>
    </source>
</evidence>
<sequence>MKFKTKEDSPELSEEEDEAAALEFLNSCVYHEEGWKPIPPKLVELVSGLCQEKELKLATIWQSPNNYKHILLKIINPTYVDVSFEDIINKFEDFAISVDIQAEDDTRYEFHALRVKKEIKHRDKRDWCTMGKTASCELLVKAKSRSSYNNNEWLFFAVVPAHLVLTDQQLLRASEACQNLLNMLPEAMATNEGNLQQPDEIVPEDYSEVINDEGECSIIAKLRLEVEQFTSRHMYSIQIDQKRIGLKPPALICYRDWLVRSHISLDGSQCPVIHLHKYTCPAHNFLCTETNNNTCYHVIANDIALLQIENSKVAESLQEALATTTPRNIRDIFGGFSISWIDALCKNRYRIKVKDFEGYTLASSGNTSASDSLGTRGWTLMFSLETQSQLVEGDSGSIVYLNSPDGVLRPIAMYVQKIMLSSPKRSNDPENPFQAPHYKAILLYPAFRDLEADYPHHIGKIHQIREGQ</sequence>
<gene>
    <name evidence="1" type="ORF">EB796_015688</name>
</gene>
<organism evidence="1 2">
    <name type="scientific">Bugula neritina</name>
    <name type="common">Brown bryozoan</name>
    <name type="synonym">Sertularia neritina</name>
    <dbReference type="NCBI Taxonomy" id="10212"/>
    <lineage>
        <taxon>Eukaryota</taxon>
        <taxon>Metazoa</taxon>
        <taxon>Spiralia</taxon>
        <taxon>Lophotrochozoa</taxon>
        <taxon>Bryozoa</taxon>
        <taxon>Gymnolaemata</taxon>
        <taxon>Cheilostomatida</taxon>
        <taxon>Flustrina</taxon>
        <taxon>Buguloidea</taxon>
        <taxon>Bugulidae</taxon>
        <taxon>Bugula</taxon>
    </lineage>
</organism>
<name>A0A7J7JI54_BUGNE</name>